<dbReference type="Proteomes" id="UP001642487">
    <property type="component" value="Chromosome 3"/>
</dbReference>
<protein>
    <submittedName>
        <fullName evidence="1">Uncharacterized protein</fullName>
    </submittedName>
</protein>
<sequence length="126" mass="14452">MLVLKLKAFSKNGCVHVGRINLLPASFVNPSFIHNPDSIFISLFVFLPPFRIRSNFSRIQGNLFMVWKQGLPLLTIHRHCRLLWNADFACNRHSILFALCPKPFPSIVVVEFRSGFTDDDCSDFLD</sequence>
<reference evidence="1 2" key="1">
    <citation type="submission" date="2024-03" db="EMBL/GenBank/DDBJ databases">
        <authorList>
            <person name="Gkanogiannis A."/>
            <person name="Becerra Lopez-Lavalle L."/>
        </authorList>
    </citation>
    <scope>NUCLEOTIDE SEQUENCE [LARGE SCALE GENOMIC DNA]</scope>
</reference>
<accession>A0ABP0YKV2</accession>
<evidence type="ECO:0000313" key="1">
    <source>
        <dbReference type="EMBL" id="CAK9319177.1"/>
    </source>
</evidence>
<organism evidence="1 2">
    <name type="scientific">Citrullus colocynthis</name>
    <name type="common">colocynth</name>
    <dbReference type="NCBI Taxonomy" id="252529"/>
    <lineage>
        <taxon>Eukaryota</taxon>
        <taxon>Viridiplantae</taxon>
        <taxon>Streptophyta</taxon>
        <taxon>Embryophyta</taxon>
        <taxon>Tracheophyta</taxon>
        <taxon>Spermatophyta</taxon>
        <taxon>Magnoliopsida</taxon>
        <taxon>eudicotyledons</taxon>
        <taxon>Gunneridae</taxon>
        <taxon>Pentapetalae</taxon>
        <taxon>rosids</taxon>
        <taxon>fabids</taxon>
        <taxon>Cucurbitales</taxon>
        <taxon>Cucurbitaceae</taxon>
        <taxon>Benincaseae</taxon>
        <taxon>Citrullus</taxon>
    </lineage>
</organism>
<gene>
    <name evidence="1" type="ORF">CITCOLO1_LOCUS11171</name>
</gene>
<dbReference type="EMBL" id="OZ021737">
    <property type="protein sequence ID" value="CAK9319177.1"/>
    <property type="molecule type" value="Genomic_DNA"/>
</dbReference>
<name>A0ABP0YKV2_9ROSI</name>
<proteinExistence type="predicted"/>
<evidence type="ECO:0000313" key="2">
    <source>
        <dbReference type="Proteomes" id="UP001642487"/>
    </source>
</evidence>
<keyword evidence="2" id="KW-1185">Reference proteome</keyword>